<gene>
    <name evidence="2" type="ORF">M9458_038581</name>
</gene>
<protein>
    <recommendedName>
        <fullName evidence="1">Integrase catalytic domain-containing protein</fullName>
    </recommendedName>
</protein>
<reference evidence="2 3" key="1">
    <citation type="submission" date="2024-05" db="EMBL/GenBank/DDBJ databases">
        <title>Genome sequencing and assembly of Indian major carp, Cirrhinus mrigala (Hamilton, 1822).</title>
        <authorList>
            <person name="Mohindra V."/>
            <person name="Chowdhury L.M."/>
            <person name="Lal K."/>
            <person name="Jena J.K."/>
        </authorList>
    </citation>
    <scope>NUCLEOTIDE SEQUENCE [LARGE SCALE GENOMIC DNA]</scope>
    <source>
        <strain evidence="2">CM1030</strain>
        <tissue evidence="2">Blood</tissue>
    </source>
</reference>
<dbReference type="InterPro" id="IPR036397">
    <property type="entry name" value="RNaseH_sf"/>
</dbReference>
<accession>A0ABD0NZ51</accession>
<feature type="domain" description="Integrase catalytic" evidence="1">
    <location>
        <begin position="1"/>
        <end position="62"/>
    </location>
</feature>
<dbReference type="AlphaFoldDB" id="A0ABD0NZ51"/>
<dbReference type="InterPro" id="IPR050951">
    <property type="entry name" value="Retrovirus_Pol_polyprotein"/>
</dbReference>
<keyword evidence="3" id="KW-1185">Reference proteome</keyword>
<dbReference type="PANTHER" id="PTHR37984:SF5">
    <property type="entry name" value="PROTEIN NYNRIN-LIKE"/>
    <property type="match status" value="1"/>
</dbReference>
<proteinExistence type="predicted"/>
<dbReference type="PROSITE" id="PS50994">
    <property type="entry name" value="INTEGRASE"/>
    <property type="match status" value="1"/>
</dbReference>
<evidence type="ECO:0000313" key="3">
    <source>
        <dbReference type="Proteomes" id="UP001529510"/>
    </source>
</evidence>
<evidence type="ECO:0000259" key="1">
    <source>
        <dbReference type="PROSITE" id="PS50994"/>
    </source>
</evidence>
<feature type="non-terminal residue" evidence="2">
    <location>
        <position position="62"/>
    </location>
</feature>
<name>A0ABD0NZ51_CIRMR</name>
<evidence type="ECO:0000313" key="2">
    <source>
        <dbReference type="EMBL" id="KAL0166737.1"/>
    </source>
</evidence>
<dbReference type="EMBL" id="JAMKFB020000019">
    <property type="protein sequence ID" value="KAL0166737.1"/>
    <property type="molecule type" value="Genomic_DNA"/>
</dbReference>
<dbReference type="PANTHER" id="PTHR37984">
    <property type="entry name" value="PROTEIN CBG26694"/>
    <property type="match status" value="1"/>
</dbReference>
<feature type="non-terminal residue" evidence="2">
    <location>
        <position position="1"/>
    </location>
</feature>
<dbReference type="Proteomes" id="UP001529510">
    <property type="component" value="Unassembled WGS sequence"/>
</dbReference>
<dbReference type="SUPFAM" id="SSF53098">
    <property type="entry name" value="Ribonuclease H-like"/>
    <property type="match status" value="1"/>
</dbReference>
<comment type="caution">
    <text evidence="2">The sequence shown here is derived from an EMBL/GenBank/DDBJ whole genome shotgun (WGS) entry which is preliminary data.</text>
</comment>
<dbReference type="InterPro" id="IPR001584">
    <property type="entry name" value="Integrase_cat-core"/>
</dbReference>
<organism evidence="2 3">
    <name type="scientific">Cirrhinus mrigala</name>
    <name type="common">Mrigala</name>
    <dbReference type="NCBI Taxonomy" id="683832"/>
    <lineage>
        <taxon>Eukaryota</taxon>
        <taxon>Metazoa</taxon>
        <taxon>Chordata</taxon>
        <taxon>Craniata</taxon>
        <taxon>Vertebrata</taxon>
        <taxon>Euteleostomi</taxon>
        <taxon>Actinopterygii</taxon>
        <taxon>Neopterygii</taxon>
        <taxon>Teleostei</taxon>
        <taxon>Ostariophysi</taxon>
        <taxon>Cypriniformes</taxon>
        <taxon>Cyprinidae</taxon>
        <taxon>Labeoninae</taxon>
        <taxon>Labeonini</taxon>
        <taxon>Cirrhinus</taxon>
    </lineage>
</organism>
<dbReference type="Gene3D" id="3.30.420.10">
    <property type="entry name" value="Ribonuclease H-like superfamily/Ribonuclease H"/>
    <property type="match status" value="1"/>
</dbReference>
<sequence length="62" mass="6988">FQGYTTILLVVDRFSKPCKLIPLRSLPTALETAKALFQHVFRNSGIPEDIVSDRGPQFISRV</sequence>
<dbReference type="InterPro" id="IPR012337">
    <property type="entry name" value="RNaseH-like_sf"/>
</dbReference>